<accession>A0AAJ5BD20</accession>
<gene>
    <name evidence="2" type="ORF">SAMN04488089_102317</name>
</gene>
<organism evidence="2 3">
    <name type="scientific">Myroides profundi</name>
    <dbReference type="NCBI Taxonomy" id="480520"/>
    <lineage>
        <taxon>Bacteria</taxon>
        <taxon>Pseudomonadati</taxon>
        <taxon>Bacteroidota</taxon>
        <taxon>Flavobacteriia</taxon>
        <taxon>Flavobacteriales</taxon>
        <taxon>Flavobacteriaceae</taxon>
        <taxon>Myroides</taxon>
    </lineage>
</organism>
<dbReference type="AlphaFoldDB" id="A0AAJ5BD20"/>
<proteinExistence type="predicted"/>
<evidence type="ECO:0000256" key="1">
    <source>
        <dbReference type="SAM" id="SignalP"/>
    </source>
</evidence>
<evidence type="ECO:0000313" key="3">
    <source>
        <dbReference type="Proteomes" id="UP000183496"/>
    </source>
</evidence>
<keyword evidence="3" id="KW-1185">Reference proteome</keyword>
<sequence length="430" mass="49957">MKRKLIAFSLFLLTQSIFSQNEQSMLEQANVYFDEFKNAAEQHKSLWDIDLYGPILLIDSETRAIYANEGDKENKLKPQEGVYIGTLPKNINIANTAIEWKGKRWAMIMLPLSDNVQNRINLLGHESFHRVQPTLGFKLNNTDNNHLDQKEGRVYLRLELEALKQAIQAHSLKERNKHLTAALSFRKYRQSLYNESYTTENNLELNEGIAEFTGLMVSNRTKKETADHVSKEIDDFFKNATYIRSFAYHTIPVYGYLLSQEDKEWNKNINTTTNLTDYFIKAWNIQIPNNLESTVNQLKSKYNGAFIIEQEVERDVNIKKIIATYKAQFVENPHFEIKFEKMNVSFNPSNLVALEDKGTVYPTMRISDVWGVLTVEQGALMSPNWDRLSITNPTKVEVNKVFGDGWVLELTENYKVEQNKENLNYRLVKE</sequence>
<feature type="signal peptide" evidence="1">
    <location>
        <begin position="1"/>
        <end position="19"/>
    </location>
</feature>
<feature type="chain" id="PRO_5042481123" evidence="1">
    <location>
        <begin position="20"/>
        <end position="430"/>
    </location>
</feature>
<dbReference type="RefSeq" id="WP_041891779.1">
    <property type="nucleotide sequence ID" value="NZ_CP010817.1"/>
</dbReference>
<dbReference type="KEGG" id="mpw:MPR_1820"/>
<name>A0AAJ5BD20_MYRPR</name>
<comment type="caution">
    <text evidence="2">The sequence shown here is derived from an EMBL/GenBank/DDBJ whole genome shotgun (WGS) entry which is preliminary data.</text>
</comment>
<evidence type="ECO:0000313" key="2">
    <source>
        <dbReference type="EMBL" id="SEQ31768.1"/>
    </source>
</evidence>
<dbReference type="Proteomes" id="UP000183496">
    <property type="component" value="Unassembled WGS sequence"/>
</dbReference>
<protein>
    <submittedName>
        <fullName evidence="2">Uncharacterized protein</fullName>
    </submittedName>
</protein>
<reference evidence="2 3" key="1">
    <citation type="submission" date="2016-10" db="EMBL/GenBank/DDBJ databases">
        <authorList>
            <person name="Varghese N."/>
            <person name="Submissions S."/>
        </authorList>
    </citation>
    <scope>NUCLEOTIDE SEQUENCE [LARGE SCALE GENOMIC DNA]</scope>
    <source>
        <strain evidence="3">DSM 19823 / KCTC 23066 / CCTCC M 208030 / D25</strain>
    </source>
</reference>
<dbReference type="EMBL" id="FOFY01000002">
    <property type="protein sequence ID" value="SEQ31768.1"/>
    <property type="molecule type" value="Genomic_DNA"/>
</dbReference>
<keyword evidence="1" id="KW-0732">Signal</keyword>